<protein>
    <submittedName>
        <fullName evidence="6">Uncharacterized protein</fullName>
    </submittedName>
</protein>
<dbReference type="InterPro" id="IPR001046">
    <property type="entry name" value="NRAMP_fam"/>
</dbReference>
<dbReference type="OrthoDB" id="409173at2759"/>
<name>A0A1E4SY82_9ASCO</name>
<evidence type="ECO:0000256" key="3">
    <source>
        <dbReference type="ARBA" id="ARBA00022989"/>
    </source>
</evidence>
<keyword evidence="7" id="KW-1185">Reference proteome</keyword>
<feature type="transmembrane region" description="Helical" evidence="5">
    <location>
        <begin position="313"/>
        <end position="339"/>
    </location>
</feature>
<feature type="transmembrane region" description="Helical" evidence="5">
    <location>
        <begin position="81"/>
        <end position="100"/>
    </location>
</feature>
<evidence type="ECO:0000313" key="7">
    <source>
        <dbReference type="Proteomes" id="UP000094801"/>
    </source>
</evidence>
<feature type="transmembrane region" description="Helical" evidence="5">
    <location>
        <begin position="269"/>
        <end position="293"/>
    </location>
</feature>
<accession>A0A1E4SY82</accession>
<dbReference type="STRING" id="983967.A0A1E4SY82"/>
<feature type="transmembrane region" description="Helical" evidence="5">
    <location>
        <begin position="193"/>
        <end position="212"/>
    </location>
</feature>
<feature type="transmembrane region" description="Helical" evidence="5">
    <location>
        <begin position="38"/>
        <end position="60"/>
    </location>
</feature>
<dbReference type="Proteomes" id="UP000094801">
    <property type="component" value="Unassembled WGS sequence"/>
</dbReference>
<dbReference type="GO" id="GO:0015086">
    <property type="term" value="F:cadmium ion transmembrane transporter activity"/>
    <property type="evidence" value="ECO:0007669"/>
    <property type="project" value="TreeGrafter"/>
</dbReference>
<dbReference type="GO" id="GO:0005384">
    <property type="term" value="F:manganese ion transmembrane transporter activity"/>
    <property type="evidence" value="ECO:0007669"/>
    <property type="project" value="TreeGrafter"/>
</dbReference>
<dbReference type="PROSITE" id="PS51257">
    <property type="entry name" value="PROKAR_LIPOPROTEIN"/>
    <property type="match status" value="1"/>
</dbReference>
<dbReference type="GO" id="GO:0000329">
    <property type="term" value="C:fungal-type vacuole membrane"/>
    <property type="evidence" value="ECO:0007669"/>
    <property type="project" value="TreeGrafter"/>
</dbReference>
<gene>
    <name evidence="6" type="ORF">CANARDRAFT_29005</name>
</gene>
<evidence type="ECO:0000256" key="4">
    <source>
        <dbReference type="ARBA" id="ARBA00023136"/>
    </source>
</evidence>
<evidence type="ECO:0000256" key="1">
    <source>
        <dbReference type="ARBA" id="ARBA00004141"/>
    </source>
</evidence>
<dbReference type="PANTHER" id="PTHR11706:SF29">
    <property type="entry name" value="IRON TRANSPORTER SMF3"/>
    <property type="match status" value="1"/>
</dbReference>
<dbReference type="NCBIfam" id="NF037982">
    <property type="entry name" value="Nramp_1"/>
    <property type="match status" value="1"/>
</dbReference>
<dbReference type="NCBIfam" id="TIGR01197">
    <property type="entry name" value="nramp"/>
    <property type="match status" value="1"/>
</dbReference>
<keyword evidence="3 5" id="KW-1133">Transmembrane helix</keyword>
<organism evidence="6 7">
    <name type="scientific">[Candida] arabinofermentans NRRL YB-2248</name>
    <dbReference type="NCBI Taxonomy" id="983967"/>
    <lineage>
        <taxon>Eukaryota</taxon>
        <taxon>Fungi</taxon>
        <taxon>Dikarya</taxon>
        <taxon>Ascomycota</taxon>
        <taxon>Saccharomycotina</taxon>
        <taxon>Pichiomycetes</taxon>
        <taxon>Pichiales</taxon>
        <taxon>Pichiaceae</taxon>
        <taxon>Ogataea</taxon>
        <taxon>Ogataea/Candida clade</taxon>
    </lineage>
</organism>
<feature type="transmembrane region" description="Helical" evidence="5">
    <location>
        <begin position="106"/>
        <end position="135"/>
    </location>
</feature>
<dbReference type="Pfam" id="PF01566">
    <property type="entry name" value="Nramp"/>
    <property type="match status" value="1"/>
</dbReference>
<dbReference type="EMBL" id="KV453856">
    <property type="protein sequence ID" value="ODV84457.1"/>
    <property type="molecule type" value="Genomic_DNA"/>
</dbReference>
<feature type="transmembrane region" description="Helical" evidence="5">
    <location>
        <begin position="360"/>
        <end position="378"/>
    </location>
</feature>
<keyword evidence="4 5" id="KW-0472">Membrane</keyword>
<evidence type="ECO:0000256" key="2">
    <source>
        <dbReference type="ARBA" id="ARBA00022692"/>
    </source>
</evidence>
<proteinExistence type="predicted"/>
<dbReference type="GO" id="GO:0030026">
    <property type="term" value="P:intracellular manganese ion homeostasis"/>
    <property type="evidence" value="ECO:0007669"/>
    <property type="project" value="TreeGrafter"/>
</dbReference>
<dbReference type="PANTHER" id="PTHR11706">
    <property type="entry name" value="SOLUTE CARRIER PROTEIN FAMILY 11 MEMBER"/>
    <property type="match status" value="1"/>
</dbReference>
<sequence length="502" mass="55462">MVNFRKLIQFIGPGLLISCAYIDPGNYSTSMSAGGQFGYIHLFIIFLSNLFAVILQCLCIKLGTVTGLDLAENCRKHLPRWLNLTVYVLAETCIIFTDLAEVVGSAIALYIIFGIPLNIGVFITVLDVLVILLAYNPDGSLKQIRKFEIFVSAFVVLTFISFTILLSKVTIPDKTKVFEGFLPTKEVFGSKQSIYLALGIVGATVMPHSLYLGSNLVKPRLKEFDIQNENYTPTESDPNETNEVFEWNHLYKPSFDAINYCLHYSYLELILSLCTIAVFINSAILIVAGSTLAGKPDAEDADLITIYDLLCDYISKGAGFVFALAMLFSSIAAGIICTMSGALVAEGGLHWKMNPLVRRLITRTLAIIPCMFMSLLMGREGIASILNLSQVILSLMLPFLAAPLLYFTSDKKIMRVEVNNTSTTSSSDIDGISQSITERERVSETSALLQRRKSADHSGIIEVKDFSNSLLMNVLGVSTWLCISSMNIYLIVQFIRGEDVHF</sequence>
<dbReference type="AlphaFoldDB" id="A0A1E4SY82"/>
<keyword evidence="2 5" id="KW-0812">Transmembrane</keyword>
<dbReference type="GO" id="GO:0034755">
    <property type="term" value="P:iron ion transmembrane transport"/>
    <property type="evidence" value="ECO:0007669"/>
    <property type="project" value="TreeGrafter"/>
</dbReference>
<evidence type="ECO:0000256" key="5">
    <source>
        <dbReference type="SAM" id="Phobius"/>
    </source>
</evidence>
<comment type="subcellular location">
    <subcellularLocation>
        <location evidence="1">Membrane</location>
        <topology evidence="1">Multi-pass membrane protein</topology>
    </subcellularLocation>
</comment>
<feature type="transmembrane region" description="Helical" evidence="5">
    <location>
        <begin position="470"/>
        <end position="492"/>
    </location>
</feature>
<feature type="transmembrane region" description="Helical" evidence="5">
    <location>
        <begin position="147"/>
        <end position="166"/>
    </location>
</feature>
<reference evidence="7" key="1">
    <citation type="submission" date="2016-04" db="EMBL/GenBank/DDBJ databases">
        <title>Comparative genomics of biotechnologically important yeasts.</title>
        <authorList>
            <consortium name="DOE Joint Genome Institute"/>
            <person name="Riley R."/>
            <person name="Haridas S."/>
            <person name="Wolfe K.H."/>
            <person name="Lopes M.R."/>
            <person name="Hittinger C.T."/>
            <person name="Goker M."/>
            <person name="Salamov A."/>
            <person name="Wisecaver J."/>
            <person name="Long T.M."/>
            <person name="Aerts A.L."/>
            <person name="Barry K."/>
            <person name="Choi C."/>
            <person name="Clum A."/>
            <person name="Coughlan A.Y."/>
            <person name="Deshpande S."/>
            <person name="Douglass A.P."/>
            <person name="Hanson S.J."/>
            <person name="Klenk H.-P."/>
            <person name="Labutti K."/>
            <person name="Lapidus A."/>
            <person name="Lindquist E."/>
            <person name="Lipzen A."/>
            <person name="Meier-Kolthoff J.P."/>
            <person name="Ohm R.A."/>
            <person name="Otillar R.P."/>
            <person name="Pangilinan J."/>
            <person name="Peng Y."/>
            <person name="Rokas A."/>
            <person name="Rosa C.A."/>
            <person name="Scheuner C."/>
            <person name="Sibirny A.A."/>
            <person name="Slot J.C."/>
            <person name="Stielow J.B."/>
            <person name="Sun H."/>
            <person name="Kurtzman C.P."/>
            <person name="Blackwell M."/>
            <person name="Grigoriev I.V."/>
            <person name="Jeffries T.W."/>
        </authorList>
    </citation>
    <scope>NUCLEOTIDE SEQUENCE [LARGE SCALE GENOMIC DNA]</scope>
    <source>
        <strain evidence="7">NRRL YB-2248</strain>
    </source>
</reference>
<evidence type="ECO:0000313" key="6">
    <source>
        <dbReference type="EMBL" id="ODV84457.1"/>
    </source>
</evidence>
<dbReference type="PRINTS" id="PR00447">
    <property type="entry name" value="NATRESASSCMP"/>
</dbReference>
<feature type="transmembrane region" description="Helical" evidence="5">
    <location>
        <begin position="384"/>
        <end position="407"/>
    </location>
</feature>